<reference evidence="1 2" key="1">
    <citation type="submission" date="2015-01" db="EMBL/GenBank/DDBJ databases">
        <title>Evolution of Trichinella species and genotypes.</title>
        <authorList>
            <person name="Korhonen P.K."/>
            <person name="Edoardo P."/>
            <person name="Giuseppe L.R."/>
            <person name="Gasser R.B."/>
        </authorList>
    </citation>
    <scope>NUCLEOTIDE SEQUENCE [LARGE SCALE GENOMIC DNA]</scope>
    <source>
        <strain evidence="1">ISS470</strain>
    </source>
</reference>
<evidence type="ECO:0000313" key="1">
    <source>
        <dbReference type="EMBL" id="KRY93174.1"/>
    </source>
</evidence>
<proteinExistence type="predicted"/>
<organism evidence="1 2">
    <name type="scientific">Trichinella pseudospiralis</name>
    <name type="common">Parasitic roundworm</name>
    <dbReference type="NCBI Taxonomy" id="6337"/>
    <lineage>
        <taxon>Eukaryota</taxon>
        <taxon>Metazoa</taxon>
        <taxon>Ecdysozoa</taxon>
        <taxon>Nematoda</taxon>
        <taxon>Enoplea</taxon>
        <taxon>Dorylaimia</taxon>
        <taxon>Trichinellida</taxon>
        <taxon>Trichinellidae</taxon>
        <taxon>Trichinella</taxon>
    </lineage>
</organism>
<dbReference type="Proteomes" id="UP000054995">
    <property type="component" value="Unassembled WGS sequence"/>
</dbReference>
<name>A0A0V1G4D4_TRIPS</name>
<gene>
    <name evidence="1" type="ORF">T4D_9164</name>
</gene>
<sequence>MLDNVSYNTSTYGMVVECGKPRKLTLCVRGRELSVSVFGCWEHHRLPRGAYLNEDVLQE</sequence>
<keyword evidence="2" id="KW-1185">Reference proteome</keyword>
<protein>
    <submittedName>
        <fullName evidence="1">Uncharacterized protein</fullName>
    </submittedName>
</protein>
<accession>A0A0V1G4D4</accession>
<dbReference type="EMBL" id="JYDT01000003">
    <property type="protein sequence ID" value="KRY93174.1"/>
    <property type="molecule type" value="Genomic_DNA"/>
</dbReference>
<comment type="caution">
    <text evidence="1">The sequence shown here is derived from an EMBL/GenBank/DDBJ whole genome shotgun (WGS) entry which is preliminary data.</text>
</comment>
<evidence type="ECO:0000313" key="2">
    <source>
        <dbReference type="Proteomes" id="UP000054995"/>
    </source>
</evidence>